<reference evidence="2" key="1">
    <citation type="journal article" date="2019" name="Int. J. Syst. Evol. Microbiol.">
        <title>The Global Catalogue of Microorganisms (GCM) 10K type strain sequencing project: providing services to taxonomists for standard genome sequencing and annotation.</title>
        <authorList>
            <consortium name="The Broad Institute Genomics Platform"/>
            <consortium name="The Broad Institute Genome Sequencing Center for Infectious Disease"/>
            <person name="Wu L."/>
            <person name="Ma J."/>
        </authorList>
    </citation>
    <scope>NUCLEOTIDE SEQUENCE [LARGE SCALE GENOMIC DNA]</scope>
    <source>
        <strain evidence="2">KCTC 42866</strain>
    </source>
</reference>
<gene>
    <name evidence="1" type="ORF">ACFSR6_18605</name>
</gene>
<sequence>MQRKPGSSAQASALKRDGSGILRFFIGDIANSPTGASRWNATVPFLITNLTILAIRNLYDVHLLIYAAAFLLR</sequence>
<organism evidence="1 2">
    <name type="scientific">Pedobacter vanadiisoli</name>
    <dbReference type="NCBI Taxonomy" id="1761975"/>
    <lineage>
        <taxon>Bacteria</taxon>
        <taxon>Pseudomonadati</taxon>
        <taxon>Bacteroidota</taxon>
        <taxon>Sphingobacteriia</taxon>
        <taxon>Sphingobacteriales</taxon>
        <taxon>Sphingobacteriaceae</taxon>
        <taxon>Pedobacter</taxon>
    </lineage>
</organism>
<evidence type="ECO:0000313" key="2">
    <source>
        <dbReference type="Proteomes" id="UP001597461"/>
    </source>
</evidence>
<proteinExistence type="predicted"/>
<comment type="caution">
    <text evidence="1">The sequence shown here is derived from an EMBL/GenBank/DDBJ whole genome shotgun (WGS) entry which is preliminary data.</text>
</comment>
<evidence type="ECO:0000313" key="1">
    <source>
        <dbReference type="EMBL" id="MFD2584515.1"/>
    </source>
</evidence>
<accession>A0ABW5MMR8</accession>
<dbReference type="EMBL" id="JBHULL010000038">
    <property type="protein sequence ID" value="MFD2584515.1"/>
    <property type="molecule type" value="Genomic_DNA"/>
</dbReference>
<dbReference type="Proteomes" id="UP001597461">
    <property type="component" value="Unassembled WGS sequence"/>
</dbReference>
<dbReference type="RefSeq" id="WP_379081656.1">
    <property type="nucleotide sequence ID" value="NZ_JBHULL010000038.1"/>
</dbReference>
<keyword evidence="2" id="KW-1185">Reference proteome</keyword>
<protein>
    <submittedName>
        <fullName evidence="1">Uncharacterized protein</fullName>
    </submittedName>
</protein>
<name>A0ABW5MMR8_9SPHI</name>